<gene>
    <name evidence="3" type="ORF">FHX73_115331</name>
</gene>
<feature type="chain" id="PRO_5038470250" evidence="2">
    <location>
        <begin position="24"/>
        <end position="94"/>
    </location>
</feature>
<evidence type="ECO:0000256" key="1">
    <source>
        <dbReference type="SAM" id="MobiDB-lite"/>
    </source>
</evidence>
<sequence length="94" mass="9033">MQPSRRLAALLAFAALGTGLLTAAAEAAAPTSTVPTAPIGVTTPTPAPTSTPAGQPGPGNPSTGPTTPPSCPVDFIWEAGVCVPVNPSPSSGTS</sequence>
<comment type="caution">
    <text evidence="3">The sequence shown here is derived from an EMBL/GenBank/DDBJ whole genome shotgun (WGS) entry which is preliminary data.</text>
</comment>
<proteinExistence type="predicted"/>
<feature type="signal peptide" evidence="2">
    <location>
        <begin position="1"/>
        <end position="23"/>
    </location>
</feature>
<dbReference type="Proteomes" id="UP000317940">
    <property type="component" value="Unassembled WGS sequence"/>
</dbReference>
<organism evidence="3 4">
    <name type="scientific">Kitasatospora viridis</name>
    <dbReference type="NCBI Taxonomy" id="281105"/>
    <lineage>
        <taxon>Bacteria</taxon>
        <taxon>Bacillati</taxon>
        <taxon>Actinomycetota</taxon>
        <taxon>Actinomycetes</taxon>
        <taxon>Kitasatosporales</taxon>
        <taxon>Streptomycetaceae</taxon>
        <taxon>Kitasatospora</taxon>
    </lineage>
</organism>
<protein>
    <submittedName>
        <fullName evidence="3">Uncharacterized protein</fullName>
    </submittedName>
</protein>
<accession>A0A561UPY3</accession>
<keyword evidence="4" id="KW-1185">Reference proteome</keyword>
<evidence type="ECO:0000313" key="4">
    <source>
        <dbReference type="Proteomes" id="UP000317940"/>
    </source>
</evidence>
<reference evidence="3 4" key="1">
    <citation type="submission" date="2019-06" db="EMBL/GenBank/DDBJ databases">
        <title>Sequencing the genomes of 1000 actinobacteria strains.</title>
        <authorList>
            <person name="Klenk H.-P."/>
        </authorList>
    </citation>
    <scope>NUCLEOTIDE SEQUENCE [LARGE SCALE GENOMIC DNA]</scope>
    <source>
        <strain evidence="3 4">DSM 44826</strain>
    </source>
</reference>
<feature type="compositionally biased region" description="Low complexity" evidence="1">
    <location>
        <begin position="42"/>
        <end position="65"/>
    </location>
</feature>
<dbReference type="RefSeq" id="WP_145907752.1">
    <property type="nucleotide sequence ID" value="NZ_BAAAMZ010000007.1"/>
</dbReference>
<feature type="region of interest" description="Disordered" evidence="1">
    <location>
        <begin position="25"/>
        <end position="72"/>
    </location>
</feature>
<evidence type="ECO:0000313" key="3">
    <source>
        <dbReference type="EMBL" id="TWG01438.1"/>
    </source>
</evidence>
<dbReference type="AlphaFoldDB" id="A0A561UPY3"/>
<evidence type="ECO:0000256" key="2">
    <source>
        <dbReference type="SAM" id="SignalP"/>
    </source>
</evidence>
<dbReference type="EMBL" id="VIWT01000001">
    <property type="protein sequence ID" value="TWG01438.1"/>
    <property type="molecule type" value="Genomic_DNA"/>
</dbReference>
<name>A0A561UPY3_9ACTN</name>
<keyword evidence="2" id="KW-0732">Signal</keyword>